<evidence type="ECO:0000256" key="15">
    <source>
        <dbReference type="SAM" id="Phobius"/>
    </source>
</evidence>
<keyword evidence="11 14" id="KW-0503">Monooxygenase</keyword>
<keyword evidence="10 14" id="KW-0408">Iron</keyword>
<comment type="cofactor">
    <cofactor evidence="1">
        <name>heme</name>
        <dbReference type="ChEBI" id="CHEBI:30413"/>
    </cofactor>
</comment>
<dbReference type="PROSITE" id="PS00086">
    <property type="entry name" value="CYTOCHROME_P450"/>
    <property type="match status" value="1"/>
</dbReference>
<accession>A0ABR3JCG7</accession>
<comment type="similarity">
    <text evidence="4 14">Belongs to the cytochrome P450 family.</text>
</comment>
<reference evidence="17" key="1">
    <citation type="submission" date="2024-06" db="EMBL/GenBank/DDBJ databases">
        <title>Multi-omics analyses provide insights into the biosynthesis of the anticancer antibiotic pleurotin in Hohenbuehelia grisea.</title>
        <authorList>
            <person name="Weaver J.A."/>
            <person name="Alberti F."/>
        </authorList>
    </citation>
    <scope>NUCLEOTIDE SEQUENCE [LARGE SCALE GENOMIC DNA]</scope>
    <source>
        <strain evidence="17">T-177</strain>
    </source>
</reference>
<dbReference type="EMBL" id="JASNQZ010000008">
    <property type="protein sequence ID" value="KAL0953162.1"/>
    <property type="molecule type" value="Genomic_DNA"/>
</dbReference>
<evidence type="ECO:0000256" key="2">
    <source>
        <dbReference type="ARBA" id="ARBA00004167"/>
    </source>
</evidence>
<keyword evidence="9 14" id="KW-0560">Oxidoreductase</keyword>
<dbReference type="Pfam" id="PF00067">
    <property type="entry name" value="p450"/>
    <property type="match status" value="1"/>
</dbReference>
<evidence type="ECO:0000256" key="10">
    <source>
        <dbReference type="ARBA" id="ARBA00023004"/>
    </source>
</evidence>
<evidence type="ECO:0000256" key="4">
    <source>
        <dbReference type="ARBA" id="ARBA00010617"/>
    </source>
</evidence>
<dbReference type="InterPro" id="IPR017972">
    <property type="entry name" value="Cyt_P450_CS"/>
</dbReference>
<sequence>MPDLNAILVCSSLGGLILAFGVSLLLRVGSRAQDLPPGPKTTPILGNALQFPTKFPCLRFTQWARTYGEICSAKILNRNVIILSSPEAVKGVLEKQGMHTGGRFHSVILDRGVGDMFFVFADMDTDIWRKGRKAVHPLVSAGSINNHLPIHTLEGLQLLCDMLDRPKETYYHLRRTTSSILTYLLYGQRSLSYKGTHIEKLFRMIELMNSTTDLSAHPPVDLVPILQYIPSRWALWKVLCDQLRALRTDIYGTLFSSVTQRLESGTPTDCYMEDLVRNREALGMSMEEIDAAGGAIMDAGSETSASFLQNFVQLLANYPECQRRAQEEIEGVVGSQRMPTVEDFNQLPCVNALIQELHRFRPLLPTGLPHVASKDVFYNGYRIPEGSMIFMNIWGIYRDPELFDEPEIFKPERYLDSPFGVKPGVDTSSFKANFVFGAGRRTCPGEHMANRTITLYAMYLLWAFDISRDGAEGADMSFEQYAKPGVELAPLPFTLSITSRDGREAIIRSAFRELASQEFGA</sequence>
<keyword evidence="17" id="KW-1185">Reference proteome</keyword>
<gene>
    <name evidence="16" type="ORF">HGRIS_004424</name>
</gene>
<keyword evidence="8 15" id="KW-1133">Transmembrane helix</keyword>
<keyword evidence="12 15" id="KW-0472">Membrane</keyword>
<evidence type="ECO:0000256" key="9">
    <source>
        <dbReference type="ARBA" id="ARBA00023002"/>
    </source>
</evidence>
<evidence type="ECO:0000256" key="5">
    <source>
        <dbReference type="ARBA" id="ARBA00022617"/>
    </source>
</evidence>
<dbReference type="InterPro" id="IPR002401">
    <property type="entry name" value="Cyt_P450_E_grp-I"/>
</dbReference>
<evidence type="ECO:0000313" key="16">
    <source>
        <dbReference type="EMBL" id="KAL0953162.1"/>
    </source>
</evidence>
<evidence type="ECO:0000256" key="11">
    <source>
        <dbReference type="ARBA" id="ARBA00023033"/>
    </source>
</evidence>
<comment type="subcellular location">
    <subcellularLocation>
        <location evidence="2">Membrane</location>
        <topology evidence="2">Single-pass membrane protein</topology>
    </subcellularLocation>
</comment>
<evidence type="ECO:0000256" key="13">
    <source>
        <dbReference type="ARBA" id="ARBA00023180"/>
    </source>
</evidence>
<organism evidence="16 17">
    <name type="scientific">Hohenbuehelia grisea</name>
    <dbReference type="NCBI Taxonomy" id="104357"/>
    <lineage>
        <taxon>Eukaryota</taxon>
        <taxon>Fungi</taxon>
        <taxon>Dikarya</taxon>
        <taxon>Basidiomycota</taxon>
        <taxon>Agaricomycotina</taxon>
        <taxon>Agaricomycetes</taxon>
        <taxon>Agaricomycetidae</taxon>
        <taxon>Agaricales</taxon>
        <taxon>Pleurotineae</taxon>
        <taxon>Pleurotaceae</taxon>
        <taxon>Hohenbuehelia</taxon>
    </lineage>
</organism>
<dbReference type="InterPro" id="IPR050364">
    <property type="entry name" value="Cytochrome_P450_fung"/>
</dbReference>
<keyword evidence="6 15" id="KW-0812">Transmembrane</keyword>
<evidence type="ECO:0000256" key="3">
    <source>
        <dbReference type="ARBA" id="ARBA00005179"/>
    </source>
</evidence>
<evidence type="ECO:0008006" key="18">
    <source>
        <dbReference type="Google" id="ProtNLM"/>
    </source>
</evidence>
<evidence type="ECO:0000256" key="7">
    <source>
        <dbReference type="ARBA" id="ARBA00022723"/>
    </source>
</evidence>
<dbReference type="Proteomes" id="UP001556367">
    <property type="component" value="Unassembled WGS sequence"/>
</dbReference>
<name>A0ABR3JCG7_9AGAR</name>
<dbReference type="Gene3D" id="1.10.630.10">
    <property type="entry name" value="Cytochrome P450"/>
    <property type="match status" value="1"/>
</dbReference>
<evidence type="ECO:0000256" key="12">
    <source>
        <dbReference type="ARBA" id="ARBA00023136"/>
    </source>
</evidence>
<evidence type="ECO:0000256" key="14">
    <source>
        <dbReference type="RuleBase" id="RU000461"/>
    </source>
</evidence>
<dbReference type="SUPFAM" id="SSF48264">
    <property type="entry name" value="Cytochrome P450"/>
    <property type="match status" value="1"/>
</dbReference>
<dbReference type="PANTHER" id="PTHR46300">
    <property type="entry name" value="P450, PUTATIVE (EUROFUNG)-RELATED-RELATED"/>
    <property type="match status" value="1"/>
</dbReference>
<dbReference type="PRINTS" id="PR00385">
    <property type="entry name" value="P450"/>
</dbReference>
<proteinExistence type="inferred from homology"/>
<keyword evidence="5 14" id="KW-0349">Heme</keyword>
<comment type="caution">
    <text evidence="16">The sequence shown here is derived from an EMBL/GenBank/DDBJ whole genome shotgun (WGS) entry which is preliminary data.</text>
</comment>
<dbReference type="InterPro" id="IPR036396">
    <property type="entry name" value="Cyt_P450_sf"/>
</dbReference>
<evidence type="ECO:0000256" key="1">
    <source>
        <dbReference type="ARBA" id="ARBA00001971"/>
    </source>
</evidence>
<dbReference type="InterPro" id="IPR001128">
    <property type="entry name" value="Cyt_P450"/>
</dbReference>
<feature type="transmembrane region" description="Helical" evidence="15">
    <location>
        <begin position="6"/>
        <end position="26"/>
    </location>
</feature>
<protein>
    <recommendedName>
        <fullName evidence="18">Cytochrome P450</fullName>
    </recommendedName>
</protein>
<evidence type="ECO:0000313" key="17">
    <source>
        <dbReference type="Proteomes" id="UP001556367"/>
    </source>
</evidence>
<keyword evidence="13" id="KW-0325">Glycoprotein</keyword>
<dbReference type="PANTHER" id="PTHR46300:SF2">
    <property type="entry name" value="CYTOCHROME P450 MONOOXYGENASE ALNH-RELATED"/>
    <property type="match status" value="1"/>
</dbReference>
<dbReference type="PRINTS" id="PR00463">
    <property type="entry name" value="EP450I"/>
</dbReference>
<evidence type="ECO:0000256" key="8">
    <source>
        <dbReference type="ARBA" id="ARBA00022989"/>
    </source>
</evidence>
<evidence type="ECO:0000256" key="6">
    <source>
        <dbReference type="ARBA" id="ARBA00022692"/>
    </source>
</evidence>
<dbReference type="CDD" id="cd11065">
    <property type="entry name" value="CYP64-like"/>
    <property type="match status" value="1"/>
</dbReference>
<keyword evidence="7 14" id="KW-0479">Metal-binding</keyword>
<comment type="pathway">
    <text evidence="3">Secondary metabolite biosynthesis.</text>
</comment>